<keyword evidence="2" id="KW-0119">Carbohydrate metabolism</keyword>
<evidence type="ECO:0000256" key="1">
    <source>
        <dbReference type="ARBA" id="ARBA00023295"/>
    </source>
</evidence>
<keyword evidence="1" id="KW-0326">Glycosidase</keyword>
<evidence type="ECO:0000313" key="5">
    <source>
        <dbReference type="EMBL" id="UUI71785.1"/>
    </source>
</evidence>
<evidence type="ECO:0000256" key="3">
    <source>
        <dbReference type="SAM" id="MobiDB-lite"/>
    </source>
</evidence>
<keyword evidence="4" id="KW-0732">Signal</keyword>
<keyword evidence="2" id="KW-0624">Polysaccharide degradation</keyword>
<feature type="compositionally biased region" description="Pro residues" evidence="3">
    <location>
        <begin position="136"/>
        <end position="146"/>
    </location>
</feature>
<gene>
    <name evidence="5" type="ORF">NP048_18685</name>
</gene>
<accession>A0ABY5KRS3</accession>
<dbReference type="InterPro" id="IPR013783">
    <property type="entry name" value="Ig-like_fold"/>
</dbReference>
<feature type="chain" id="PRO_5046132716" evidence="4">
    <location>
        <begin position="25"/>
        <end position="146"/>
    </location>
</feature>
<dbReference type="SUPFAM" id="SSF49265">
    <property type="entry name" value="Fibronectin type III"/>
    <property type="match status" value="1"/>
</dbReference>
<name>A0ABY5KRS3_9CELL</name>
<dbReference type="Gene3D" id="2.60.40.10">
    <property type="entry name" value="Immunoglobulins"/>
    <property type="match status" value="1"/>
</dbReference>
<protein>
    <submittedName>
        <fullName evidence="5">Fibronectin type III domain-containing protein</fullName>
    </submittedName>
</protein>
<dbReference type="InterPro" id="IPR003961">
    <property type="entry name" value="FN3_dom"/>
</dbReference>
<keyword evidence="1" id="KW-0378">Hydrolase</keyword>
<evidence type="ECO:0000313" key="6">
    <source>
        <dbReference type="Proteomes" id="UP001316384"/>
    </source>
</evidence>
<feature type="compositionally biased region" description="Acidic residues" evidence="3">
    <location>
        <begin position="123"/>
        <end position="135"/>
    </location>
</feature>
<dbReference type="EMBL" id="CP101987">
    <property type="protein sequence ID" value="UUI71785.1"/>
    <property type="molecule type" value="Genomic_DNA"/>
</dbReference>
<feature type="signal peptide" evidence="4">
    <location>
        <begin position="1"/>
        <end position="24"/>
    </location>
</feature>
<organism evidence="5 6">
    <name type="scientific">Cellulomonas xiejunii</name>
    <dbReference type="NCBI Taxonomy" id="2968083"/>
    <lineage>
        <taxon>Bacteria</taxon>
        <taxon>Bacillati</taxon>
        <taxon>Actinomycetota</taxon>
        <taxon>Actinomycetes</taxon>
        <taxon>Micrococcales</taxon>
        <taxon>Cellulomonadaceae</taxon>
        <taxon>Cellulomonas</taxon>
    </lineage>
</organism>
<evidence type="ECO:0000256" key="2">
    <source>
        <dbReference type="ARBA" id="ARBA00023326"/>
    </source>
</evidence>
<proteinExistence type="predicted"/>
<dbReference type="Proteomes" id="UP001316384">
    <property type="component" value="Chromosome"/>
</dbReference>
<feature type="region of interest" description="Disordered" evidence="3">
    <location>
        <begin position="123"/>
        <end position="146"/>
    </location>
</feature>
<reference evidence="5 6" key="1">
    <citation type="submission" date="2022-07" db="EMBL/GenBank/DDBJ databases">
        <title>Novel species in genus cellulomonas.</title>
        <authorList>
            <person name="Ye L."/>
        </authorList>
    </citation>
    <scope>NUCLEOTIDE SEQUENCE [LARGE SCALE GENOMIC DNA]</scope>
    <source>
        <strain evidence="6">zg-B89</strain>
    </source>
</reference>
<dbReference type="RefSeq" id="WP_227576821.1">
    <property type="nucleotide sequence ID" value="NZ_CP101987.1"/>
</dbReference>
<evidence type="ECO:0000256" key="4">
    <source>
        <dbReference type="SAM" id="SignalP"/>
    </source>
</evidence>
<dbReference type="PROSITE" id="PS51257">
    <property type="entry name" value="PROKAR_LIPOPROTEIN"/>
    <property type="match status" value="1"/>
</dbReference>
<keyword evidence="6" id="KW-1185">Reference proteome</keyword>
<dbReference type="CDD" id="cd00063">
    <property type="entry name" value="FN3"/>
    <property type="match status" value="1"/>
</dbReference>
<dbReference type="InterPro" id="IPR036116">
    <property type="entry name" value="FN3_sf"/>
</dbReference>
<sequence>MRRAAVTAVTLLVVLAAASCTSDAAMDEEQTFEDFCEAVYNVQPVTAEATPDGVQLTWSAGASAIEPRAYVVYRRPAGTTEWQRLEEVSFSNADDDLTYLDTRPAEQPDVAYEYTVTTIEPDCGGESELCPEGECDPPPAATPRQS</sequence>